<reference evidence="2 3" key="1">
    <citation type="journal article" date="2016" name="Sci. Rep.">
        <title>Genomic and phenotypic characterization of the species Acinetobacter venetianus.</title>
        <authorList>
            <person name="Fondi M."/>
            <person name="Maida I."/>
            <person name="Perrin E."/>
            <person name="Orlandini V."/>
            <person name="La Torre L."/>
            <person name="Bosi E."/>
            <person name="Negroni A."/>
            <person name="Zanaroli G."/>
            <person name="Fava F."/>
            <person name="Decorosi F."/>
            <person name="Giovannetti L."/>
            <person name="Viti C."/>
            <person name="Vaneechoutte M."/>
            <person name="Dijkshoorn L."/>
            <person name="Fani R."/>
        </authorList>
    </citation>
    <scope>NUCLEOTIDE SEQUENCE [LARGE SCALE GENOMIC DNA]</scope>
    <source>
        <strain evidence="2 3">LUH5627</strain>
    </source>
</reference>
<name>A0A150HQU2_9GAMM</name>
<gene>
    <name evidence="2" type="ORF">AVENLUH5627_01718</name>
</gene>
<dbReference type="SUPFAM" id="SSF51101">
    <property type="entry name" value="Mannose-binding lectins"/>
    <property type="match status" value="1"/>
</dbReference>
<evidence type="ECO:0000313" key="3">
    <source>
        <dbReference type="Proteomes" id="UP000075680"/>
    </source>
</evidence>
<dbReference type="Proteomes" id="UP000075680">
    <property type="component" value="Unassembled WGS sequence"/>
</dbReference>
<sequence length="506" mass="55408">MNSKQEIDQMALGTAASALFQGYNNVTAQASNTAIQGSPTTQSGVSELQYVVTKSLQQTYKALNISSSVSAGYGGFSGEAKVNFVNQLSLTKESLCIVVKASDKQNVTRTNNVSMKSDVPVPSTEDQVIEFVKKYGDSYISELVTGAEYYAVYAFICETTEQRMSLEAQLTASGISLFGGSLSADFQTKIENVCKVSSSTVTFQQIVSGLKDPHLPSQDHIIDYALRFFDLQIDNPAIISYESSSYDQVPGFPVNLLDQIRKNVSYFTDPNGDFTKKGIDINELINQCENIDNIYKFYNFTQDPKINSVKELAYIDLKKLKSQQDDFTYNPNNKYSLPDLPSLNEGKPALQFNFKDSPTYGGDGGSVFNDINQSTFLPKRTRLVNVKLYSGKYVDKLIATYECTDPIKRTYVCEHGGNGGGASYDLQLTNGIWVKSISGQSGKYIDHLTFESSNGQSISGGGNGGGAFQCQIPDGYFVAGFRGRSGSLLDQFGAVFAKLLPATWQK</sequence>
<proteinExistence type="predicted"/>
<dbReference type="PROSITE" id="PS51752">
    <property type="entry name" value="JACALIN_LECTIN"/>
    <property type="match status" value="1"/>
</dbReference>
<dbReference type="InterPro" id="IPR036404">
    <property type="entry name" value="Jacalin-like_lectin_dom_sf"/>
</dbReference>
<organism evidence="2 3">
    <name type="scientific">Acinetobacter venetianus</name>
    <dbReference type="NCBI Taxonomy" id="52133"/>
    <lineage>
        <taxon>Bacteria</taxon>
        <taxon>Pseudomonadati</taxon>
        <taxon>Pseudomonadota</taxon>
        <taxon>Gammaproteobacteria</taxon>
        <taxon>Moraxellales</taxon>
        <taxon>Moraxellaceae</taxon>
        <taxon>Acinetobacter</taxon>
    </lineage>
</organism>
<dbReference type="PATRIC" id="fig|52133.18.peg.1785"/>
<keyword evidence="2" id="KW-0430">Lectin</keyword>
<evidence type="ECO:0000313" key="2">
    <source>
        <dbReference type="EMBL" id="KXZ68920.1"/>
    </source>
</evidence>
<comment type="caution">
    <text evidence="2">The sequence shown here is derived from an EMBL/GenBank/DDBJ whole genome shotgun (WGS) entry which is preliminary data.</text>
</comment>
<dbReference type="Gene3D" id="2.100.10.30">
    <property type="entry name" value="Jacalin-like lectin domain"/>
    <property type="match status" value="1"/>
</dbReference>
<dbReference type="EMBL" id="JRUE01000155">
    <property type="protein sequence ID" value="KXZ68920.1"/>
    <property type="molecule type" value="Genomic_DNA"/>
</dbReference>
<dbReference type="InterPro" id="IPR001229">
    <property type="entry name" value="Jacalin-like_lectin_dom"/>
</dbReference>
<dbReference type="AlphaFoldDB" id="A0A150HQU2"/>
<dbReference type="Pfam" id="PF01419">
    <property type="entry name" value="Jacalin"/>
    <property type="match status" value="1"/>
</dbReference>
<feature type="domain" description="Jacalin-type lectin" evidence="1">
    <location>
        <begin position="354"/>
        <end position="498"/>
    </location>
</feature>
<evidence type="ECO:0000259" key="1">
    <source>
        <dbReference type="PROSITE" id="PS51752"/>
    </source>
</evidence>
<dbReference type="GO" id="GO:0030246">
    <property type="term" value="F:carbohydrate binding"/>
    <property type="evidence" value="ECO:0007669"/>
    <property type="project" value="UniProtKB-KW"/>
</dbReference>
<protein>
    <submittedName>
        <fullName evidence="2">Jacalin-like lectin domain protein</fullName>
    </submittedName>
</protein>
<accession>A0A150HQU2</accession>